<proteinExistence type="predicted"/>
<reference evidence="1 2" key="1">
    <citation type="submission" date="2009-10" db="EMBL/GenBank/DDBJ databases">
        <authorList>
            <person name="Weinstock G."/>
            <person name="Sodergren E."/>
            <person name="Clifton S."/>
            <person name="Fulton L."/>
            <person name="Fulton B."/>
            <person name="Courtney L."/>
            <person name="Fronick C."/>
            <person name="Harrison M."/>
            <person name="Strong C."/>
            <person name="Farmer C."/>
            <person name="Delahaunty K."/>
            <person name="Markovic C."/>
            <person name="Hall O."/>
            <person name="Minx P."/>
            <person name="Tomlinson C."/>
            <person name="Mitreva M."/>
            <person name="Nelson J."/>
            <person name="Hou S."/>
            <person name="Wollam A."/>
            <person name="Pepin K.H."/>
            <person name="Johnson M."/>
            <person name="Bhonagiri V."/>
            <person name="Nash W.E."/>
            <person name="Warren W."/>
            <person name="Chinwalla A."/>
            <person name="Mardis E.R."/>
            <person name="Wilson R.K."/>
        </authorList>
    </citation>
    <scope>NUCLEOTIDE SEQUENCE [LARGE SCALE GENOMIC DNA]</scope>
    <source>
        <strain evidence="2">ATCC 25996 / DSM 4631 / NCTC 10774 / M26</strain>
    </source>
</reference>
<dbReference type="Proteomes" id="UP000003344">
    <property type="component" value="Unassembled WGS sequence"/>
</dbReference>
<accession>D2ZT18</accession>
<dbReference type="STRING" id="546266.NEIMUCOT_03751"/>
<organism evidence="1 2">
    <name type="scientific">Neisseria mucosa (strain ATCC 25996 / DSM 4631 / NCTC 10774 / M26)</name>
    <dbReference type="NCBI Taxonomy" id="546266"/>
    <lineage>
        <taxon>Bacteria</taxon>
        <taxon>Pseudomonadati</taxon>
        <taxon>Pseudomonadota</taxon>
        <taxon>Betaproteobacteria</taxon>
        <taxon>Neisseriales</taxon>
        <taxon>Neisseriaceae</taxon>
        <taxon>Neisseria</taxon>
    </lineage>
</organism>
<name>D2ZT18_NEIM2</name>
<dbReference type="EMBL" id="ACDX02000001">
    <property type="protein sequence ID" value="EFC89951.1"/>
    <property type="molecule type" value="Genomic_DNA"/>
</dbReference>
<gene>
    <name evidence="1" type="ORF">NEIMUCOT_03751</name>
</gene>
<comment type="caution">
    <text evidence="1">The sequence shown here is derived from an EMBL/GenBank/DDBJ whole genome shotgun (WGS) entry which is preliminary data.</text>
</comment>
<evidence type="ECO:0000313" key="2">
    <source>
        <dbReference type="Proteomes" id="UP000003344"/>
    </source>
</evidence>
<evidence type="ECO:0000313" key="1">
    <source>
        <dbReference type="EMBL" id="EFC89951.1"/>
    </source>
</evidence>
<sequence length="42" mass="4893">MHFTYFFICVKCKFNFWTEIFMGTTKKEKAPHFAGLSVSVLG</sequence>
<dbReference type="AlphaFoldDB" id="D2ZT18"/>
<protein>
    <submittedName>
        <fullName evidence="1">Uncharacterized protein</fullName>
    </submittedName>
</protein>